<dbReference type="EMBL" id="JH712113">
    <property type="protein sequence ID" value="EFO28209.1"/>
    <property type="molecule type" value="Genomic_DNA"/>
</dbReference>
<sequence>MEETETKRKQRKILKSISLVLPRSFLSAADDLNKKVWVGNDVNKLILQIAAGLYNGLSLPTCHIAATNIKTVHNYNFPKKSGRFRLILPLFGGKEVKRKVERLEEWAPSIQQGYYVGGRGSHCSGSIKIPLQNAINTRKRASRTSLCGQLFLCMTGSLLSFSICIWLTVFSQDVQWRRLLFAAGAALCALLFAVLGAQTIRNAKQSLPEVIPNLAARRSTIVKISRKSMCEGNLNQEESGTTSSQ</sequence>
<keyword evidence="1" id="KW-0472">Membrane</keyword>
<dbReference type="RefSeq" id="XP_003135855.1">
    <property type="nucleotide sequence ID" value="XM_003135807.1"/>
</dbReference>
<gene>
    <name evidence="2" type="ORF">LOAG_00267</name>
</gene>
<evidence type="ECO:0000313" key="2">
    <source>
        <dbReference type="EMBL" id="EFO28209.1"/>
    </source>
</evidence>
<dbReference type="CTD" id="9937635"/>
<dbReference type="OrthoDB" id="5872270at2759"/>
<proteinExistence type="predicted"/>
<name>A0A1S0UC64_LOALO</name>
<evidence type="ECO:0000256" key="1">
    <source>
        <dbReference type="SAM" id="Phobius"/>
    </source>
</evidence>
<organism evidence="2">
    <name type="scientific">Loa loa</name>
    <name type="common">Eye worm</name>
    <name type="synonym">Filaria loa</name>
    <dbReference type="NCBI Taxonomy" id="7209"/>
    <lineage>
        <taxon>Eukaryota</taxon>
        <taxon>Metazoa</taxon>
        <taxon>Ecdysozoa</taxon>
        <taxon>Nematoda</taxon>
        <taxon>Chromadorea</taxon>
        <taxon>Rhabditida</taxon>
        <taxon>Spirurina</taxon>
        <taxon>Spiruromorpha</taxon>
        <taxon>Filarioidea</taxon>
        <taxon>Onchocercidae</taxon>
        <taxon>Loa</taxon>
    </lineage>
</organism>
<keyword evidence="1" id="KW-1133">Transmembrane helix</keyword>
<accession>A0A1S0UC64</accession>
<dbReference type="GeneID" id="9937635"/>
<keyword evidence="1" id="KW-0812">Transmembrane</keyword>
<feature type="transmembrane region" description="Helical" evidence="1">
    <location>
        <begin position="146"/>
        <end position="170"/>
    </location>
</feature>
<feature type="transmembrane region" description="Helical" evidence="1">
    <location>
        <begin position="176"/>
        <end position="197"/>
    </location>
</feature>
<dbReference type="InParanoid" id="A0A1S0UC64"/>
<protein>
    <submittedName>
        <fullName evidence="2">Uncharacterized protein</fullName>
    </submittedName>
</protein>
<dbReference type="KEGG" id="loa:LOAG_00267"/>
<dbReference type="AlphaFoldDB" id="A0A1S0UC64"/>
<reference evidence="2" key="1">
    <citation type="submission" date="2012-04" db="EMBL/GenBank/DDBJ databases">
        <title>The Genome Sequence of Loa loa.</title>
        <authorList>
            <consortium name="The Broad Institute Genome Sequencing Platform"/>
            <consortium name="Broad Institute Genome Sequencing Center for Infectious Disease"/>
            <person name="Nutman T.B."/>
            <person name="Fink D.L."/>
            <person name="Russ C."/>
            <person name="Young S."/>
            <person name="Zeng Q."/>
            <person name="Gargeya S."/>
            <person name="Alvarado L."/>
            <person name="Berlin A."/>
            <person name="Chapman S.B."/>
            <person name="Chen Z."/>
            <person name="Freedman E."/>
            <person name="Gellesch M."/>
            <person name="Goldberg J."/>
            <person name="Griggs A."/>
            <person name="Gujja S."/>
            <person name="Heilman E.R."/>
            <person name="Heiman D."/>
            <person name="Howarth C."/>
            <person name="Mehta T."/>
            <person name="Neiman D."/>
            <person name="Pearson M."/>
            <person name="Roberts A."/>
            <person name="Saif S."/>
            <person name="Shea T."/>
            <person name="Shenoy N."/>
            <person name="Sisk P."/>
            <person name="Stolte C."/>
            <person name="Sykes S."/>
            <person name="White J."/>
            <person name="Yandava C."/>
            <person name="Haas B."/>
            <person name="Henn M.R."/>
            <person name="Nusbaum C."/>
            <person name="Birren B."/>
        </authorList>
    </citation>
    <scope>NUCLEOTIDE SEQUENCE [LARGE SCALE GENOMIC DNA]</scope>
</reference>